<evidence type="ECO:0000256" key="3">
    <source>
        <dbReference type="ARBA" id="ARBA00029885"/>
    </source>
</evidence>
<protein>
    <recommendedName>
        <fullName evidence="2">m7GpppX diphosphatase</fullName>
        <ecNumber evidence="1">3.6.1.59</ecNumber>
    </recommendedName>
    <alternativeName>
        <fullName evidence="4">Decapping scavenger enzyme</fullName>
    </alternativeName>
    <alternativeName>
        <fullName evidence="3">Scavenger mRNA-decapping enzyme DcpS</fullName>
    </alternativeName>
</protein>
<dbReference type="AlphaFoldDB" id="A0A1Y3ECG1"/>
<dbReference type="EC" id="3.6.1.59" evidence="1"/>
<dbReference type="GO" id="GO:0000290">
    <property type="term" value="P:deadenylation-dependent decapping of nuclear-transcribed mRNA"/>
    <property type="evidence" value="ECO:0007669"/>
    <property type="project" value="InterPro"/>
</dbReference>
<comment type="catalytic activity">
    <reaction evidence="5">
        <text>a 5'-end (N(7)-methyl 5'-triphosphoguanosine)-ribonucleoside in mRNA + H2O = N(7)-methyl-GMP + a 5'-end diphospho-ribonucleoside in mRNA + 2 H(+)</text>
        <dbReference type="Rhea" id="RHEA:65388"/>
        <dbReference type="Rhea" id="RHEA-COMP:17165"/>
        <dbReference type="Rhea" id="RHEA-COMP:17167"/>
        <dbReference type="ChEBI" id="CHEBI:15377"/>
        <dbReference type="ChEBI" id="CHEBI:15378"/>
        <dbReference type="ChEBI" id="CHEBI:58285"/>
        <dbReference type="ChEBI" id="CHEBI:156461"/>
        <dbReference type="ChEBI" id="CHEBI:167616"/>
        <dbReference type="EC" id="3.6.1.59"/>
    </reaction>
</comment>
<gene>
    <name evidence="6" type="ORF">D917_02681</name>
</gene>
<evidence type="ECO:0000313" key="7">
    <source>
        <dbReference type="Proteomes" id="UP000243006"/>
    </source>
</evidence>
<accession>A0A1Y3ECG1</accession>
<evidence type="ECO:0000313" key="6">
    <source>
        <dbReference type="EMBL" id="OUC42824.1"/>
    </source>
</evidence>
<sequence>MEDEVKRLLLDPVRVLRQDPNTKMIAVHAKQRSSSADDADTQLADAVVVFEKKPFSEDQLFKLLKNDTIKLTKNLMNNDVYSIHLAVAEQPDDDLNDLL</sequence>
<dbReference type="EMBL" id="LVZM01016510">
    <property type="protein sequence ID" value="OUC42824.1"/>
    <property type="molecule type" value="Genomic_DNA"/>
</dbReference>
<evidence type="ECO:0000256" key="5">
    <source>
        <dbReference type="ARBA" id="ARBA00048222"/>
    </source>
</evidence>
<evidence type="ECO:0000256" key="1">
    <source>
        <dbReference type="ARBA" id="ARBA00012520"/>
    </source>
</evidence>
<dbReference type="Gene3D" id="3.30.200.40">
    <property type="entry name" value="Scavenger mRNA decapping enzyme, N-terminal domain"/>
    <property type="match status" value="1"/>
</dbReference>
<dbReference type="InterPro" id="IPR008594">
    <property type="entry name" value="DcpS/DCS2"/>
</dbReference>
<dbReference type="GO" id="GO:0140932">
    <property type="term" value="F:5'-(N(7)-methyl 5'-triphosphoguanosine)-[mRNA] diphosphatase activity"/>
    <property type="evidence" value="ECO:0007669"/>
    <property type="project" value="UniProtKB-EC"/>
</dbReference>
<organism evidence="6 7">
    <name type="scientific">Trichinella nativa</name>
    <dbReference type="NCBI Taxonomy" id="6335"/>
    <lineage>
        <taxon>Eukaryota</taxon>
        <taxon>Metazoa</taxon>
        <taxon>Ecdysozoa</taxon>
        <taxon>Nematoda</taxon>
        <taxon>Enoplea</taxon>
        <taxon>Dorylaimia</taxon>
        <taxon>Trichinellida</taxon>
        <taxon>Trichinellidae</taxon>
        <taxon>Trichinella</taxon>
    </lineage>
</organism>
<proteinExistence type="predicted"/>
<comment type="caution">
    <text evidence="6">The sequence shown here is derived from an EMBL/GenBank/DDBJ whole genome shotgun (WGS) entry which is preliminary data.</text>
</comment>
<dbReference type="SUPFAM" id="SSF102860">
    <property type="entry name" value="mRNA decapping enzyme DcpS N-terminal domain"/>
    <property type="match status" value="1"/>
</dbReference>
<evidence type="ECO:0000256" key="4">
    <source>
        <dbReference type="ARBA" id="ARBA00030609"/>
    </source>
</evidence>
<name>A0A1Y3ECG1_9BILA</name>
<reference evidence="6 7" key="1">
    <citation type="submission" date="2015-04" db="EMBL/GenBank/DDBJ databases">
        <title>Draft genome of the roundworm Trichinella nativa.</title>
        <authorList>
            <person name="Mitreva M."/>
        </authorList>
    </citation>
    <scope>NUCLEOTIDE SEQUENCE [LARGE SCALE GENOMIC DNA]</scope>
    <source>
        <strain evidence="6 7">ISS45</strain>
    </source>
</reference>
<dbReference type="Pfam" id="PF05652">
    <property type="entry name" value="DcpS"/>
    <property type="match status" value="1"/>
</dbReference>
<dbReference type="Proteomes" id="UP000243006">
    <property type="component" value="Unassembled WGS sequence"/>
</dbReference>
<evidence type="ECO:0000256" key="2">
    <source>
        <dbReference type="ARBA" id="ARBA00015636"/>
    </source>
</evidence>
<dbReference type="InterPro" id="IPR011145">
    <property type="entry name" value="Scavenger_mRNA_decap_enz_N"/>
</dbReference>